<keyword evidence="3" id="KW-0560">Oxidoreductase</keyword>
<protein>
    <submittedName>
        <fullName evidence="4">Precorrin-6x reductase</fullName>
    </submittedName>
</protein>
<dbReference type="InterPro" id="IPR003723">
    <property type="entry name" value="Precorrin-6x_reduct"/>
</dbReference>
<dbReference type="NCBIfam" id="TIGR00715">
    <property type="entry name" value="precor6x_red"/>
    <property type="match status" value="1"/>
</dbReference>
<dbReference type="HOGENOM" id="CLU_068627_0_1_3"/>
<dbReference type="NCBIfam" id="NF005970">
    <property type="entry name" value="PRK08057.1-4"/>
    <property type="match status" value="1"/>
</dbReference>
<keyword evidence="5" id="KW-1185">Reference proteome</keyword>
<reference evidence="5" key="1">
    <citation type="journal article" date="2013" name="Proc. Natl. Acad. Sci. U.S.A.">
        <title>Improving the coverage of the cyanobacterial phylum using diversity-driven genome sequencing.</title>
        <authorList>
            <person name="Shih P.M."/>
            <person name="Wu D."/>
            <person name="Latifi A."/>
            <person name="Axen S.D."/>
            <person name="Fewer D.P."/>
            <person name="Talla E."/>
            <person name="Calteau A."/>
            <person name="Cai F."/>
            <person name="Tandeau de Marsac N."/>
            <person name="Rippka R."/>
            <person name="Herdman M."/>
            <person name="Sivonen K."/>
            <person name="Coursin T."/>
            <person name="Laurent T."/>
            <person name="Goodwin L."/>
            <person name="Nolan M."/>
            <person name="Davenport K.W."/>
            <person name="Han C.S."/>
            <person name="Rubin E.M."/>
            <person name="Eisen J.A."/>
            <person name="Woyke T."/>
            <person name="Gugger M."/>
            <person name="Kerfeld C.A."/>
        </authorList>
    </citation>
    <scope>NUCLEOTIDE SEQUENCE [LARGE SCALE GENOMIC DNA]</scope>
    <source>
        <strain evidence="5">PCC 10605</strain>
    </source>
</reference>
<proteinExistence type="predicted"/>
<sequence>MSGVRCQVSGCRLQVVGVEYIERQFGLMIWLIGGTSESVIIARLLSDLKQDFVVTVTTDSACKLYENINDIQVVVTKLSLAQMRYFISVWQVFAIIDASHPFALEVSQNAIHLVTSSQGLCLSYLRYERETVTTNNHKNVFYYPDLQSLLSDNWILKQKKVLLTIGAKYLHLFKPYHHQAQFYARILPYQSSLELAEKAGFGCDRIIAIRPPLSLELEKALWQLWDIEIVVTKAGGKAGGEDIKYQLAEELKIPLVVIKRPSLNYPLMAKSVEDVKEFLKNF</sequence>
<dbReference type="Pfam" id="PF02571">
    <property type="entry name" value="CbiJ"/>
    <property type="match status" value="1"/>
</dbReference>
<dbReference type="Proteomes" id="UP000010480">
    <property type="component" value="Chromosome"/>
</dbReference>
<evidence type="ECO:0000256" key="3">
    <source>
        <dbReference type="ARBA" id="ARBA00023002"/>
    </source>
</evidence>
<comment type="pathway">
    <text evidence="1">Cofactor biosynthesis; adenosylcobalamin biosynthesis.</text>
</comment>
<organism evidence="4 5">
    <name type="scientific">Cyanobacterium aponinum (strain PCC 10605)</name>
    <dbReference type="NCBI Taxonomy" id="755178"/>
    <lineage>
        <taxon>Bacteria</taxon>
        <taxon>Bacillati</taxon>
        <taxon>Cyanobacteriota</taxon>
        <taxon>Cyanophyceae</taxon>
        <taxon>Oscillatoriophycideae</taxon>
        <taxon>Chroococcales</taxon>
        <taxon>Geminocystaceae</taxon>
        <taxon>Cyanobacterium</taxon>
    </lineage>
</organism>
<keyword evidence="2" id="KW-0169">Cobalamin biosynthesis</keyword>
<dbReference type="PANTHER" id="PTHR36925:SF1">
    <property type="entry name" value="COBALT-PRECORRIN-6A REDUCTASE"/>
    <property type="match status" value="1"/>
</dbReference>
<dbReference type="GO" id="GO:0009236">
    <property type="term" value="P:cobalamin biosynthetic process"/>
    <property type="evidence" value="ECO:0007669"/>
    <property type="project" value="UniProtKB-UniPathway"/>
</dbReference>
<dbReference type="PANTHER" id="PTHR36925">
    <property type="entry name" value="COBALT-PRECORRIN-6A REDUCTASE"/>
    <property type="match status" value="1"/>
</dbReference>
<dbReference type="GO" id="GO:0016994">
    <property type="term" value="F:precorrin-6A reductase activity"/>
    <property type="evidence" value="ECO:0007669"/>
    <property type="project" value="InterPro"/>
</dbReference>
<evidence type="ECO:0000313" key="4">
    <source>
        <dbReference type="EMBL" id="AFZ54460.1"/>
    </source>
</evidence>
<dbReference type="AlphaFoldDB" id="K9Z7B0"/>
<name>K9Z7B0_CYAAP</name>
<dbReference type="STRING" id="755178.Cyan10605_2377"/>
<accession>K9Z7B0</accession>
<dbReference type="KEGG" id="can:Cyan10605_2377"/>
<dbReference type="eggNOG" id="COG2099">
    <property type="taxonomic scope" value="Bacteria"/>
</dbReference>
<evidence type="ECO:0000313" key="5">
    <source>
        <dbReference type="Proteomes" id="UP000010480"/>
    </source>
</evidence>
<dbReference type="PROSITE" id="PS51014">
    <property type="entry name" value="COBK_CBIJ"/>
    <property type="match status" value="1"/>
</dbReference>
<gene>
    <name evidence="4" type="ordered locus">Cyan10605_2377</name>
</gene>
<dbReference type="UniPathway" id="UPA00148"/>
<evidence type="ECO:0000256" key="2">
    <source>
        <dbReference type="ARBA" id="ARBA00022573"/>
    </source>
</evidence>
<evidence type="ECO:0000256" key="1">
    <source>
        <dbReference type="ARBA" id="ARBA00004953"/>
    </source>
</evidence>
<dbReference type="EMBL" id="CP003947">
    <property type="protein sequence ID" value="AFZ54460.1"/>
    <property type="molecule type" value="Genomic_DNA"/>
</dbReference>